<evidence type="ECO:0000313" key="2">
    <source>
        <dbReference type="Proteomes" id="UP000256884"/>
    </source>
</evidence>
<comment type="caution">
    <text evidence="1">The sequence shown here is derived from an EMBL/GenBank/DDBJ whole genome shotgun (WGS) entry which is preliminary data.</text>
</comment>
<evidence type="ECO:0008006" key="3">
    <source>
        <dbReference type="Google" id="ProtNLM"/>
    </source>
</evidence>
<proteinExistence type="predicted"/>
<accession>A0A3E0I7L3</accession>
<name>A0A3E0I7L3_9FLAO</name>
<dbReference type="EMBL" id="QUNS01000002">
    <property type="protein sequence ID" value="REH54516.1"/>
    <property type="molecule type" value="Genomic_DNA"/>
</dbReference>
<dbReference type="OrthoDB" id="679547at2"/>
<evidence type="ECO:0000313" key="1">
    <source>
        <dbReference type="EMBL" id="REH54516.1"/>
    </source>
</evidence>
<dbReference type="RefSeq" id="WP_115900172.1">
    <property type="nucleotide sequence ID" value="NZ_QUNS01000002.1"/>
</dbReference>
<dbReference type="AlphaFoldDB" id="A0A3E0I7L3"/>
<dbReference type="Gene3D" id="2.60.40.1930">
    <property type="match status" value="1"/>
</dbReference>
<organism evidence="1 2">
    <name type="scientific">Tenacibaculum gallaicum</name>
    <dbReference type="NCBI Taxonomy" id="561505"/>
    <lineage>
        <taxon>Bacteria</taxon>
        <taxon>Pseudomonadati</taxon>
        <taxon>Bacteroidota</taxon>
        <taxon>Flavobacteriia</taxon>
        <taxon>Flavobacteriales</taxon>
        <taxon>Flavobacteriaceae</taxon>
        <taxon>Tenacibaculum</taxon>
    </lineage>
</organism>
<reference evidence="1 2" key="1">
    <citation type="submission" date="2018-08" db="EMBL/GenBank/DDBJ databases">
        <title>Genomic Encyclopedia of Type Strains, Phase IV (KMG-IV): sequencing the most valuable type-strain genomes for metagenomic binning, comparative biology and taxonomic classification.</title>
        <authorList>
            <person name="Goeker M."/>
        </authorList>
    </citation>
    <scope>NUCLEOTIDE SEQUENCE [LARGE SCALE GENOMIC DNA]</scope>
    <source>
        <strain evidence="1 2">DSM 18841</strain>
    </source>
</reference>
<sequence length="808" mass="93373">MKKTILYLVLFSNIFTFSQESLITQSYSSYFENTREIPFLHINKTTFLTGQELWFKAYILEQNSQRLHPTTSNLYVSIFDSEGKLKTQKLVHIKNGLGKGNIVLDSTFVDNSYYIKASTNWMKNFKEDNSFIQKISIINSNNNNNNNNDDSKIIKENASYEFKLFPEGGHILSNTINNFGILIKNKNGKGIKINKGVIKNNLNEIVKNFSTNSFGLGNTNLLIREGETYEFEAVLENGQTIKSSTPLPKNKGVTLRVINSNPNFFLINILTNKNSLNQLKNRSFKVLIHNTRKFISYNFNFNSKDTKYSLFINKNDIDKGVNIITVFDYKNTPILERLIFINSPSLFTDINIKNTPDNLSDSTSIHLKNNTNEKVFLSSSFLPIKTKSYSFENNINTSFLLKPYIKGNIENPSYYFNNINNKKLRELDLLLITQGWSKYNWFDIFNNPPKTNYSFENGINIIGTLSSSLKQKQSLLIYSSNNNIIREVKEKNQFILKNTSIKKNTYINFGIKTKNNIQKVSPYLQFSNTILIDSINKNNLRSNSFKNLSTELPNSMFELKKFETLDEVIINKKKDIKSENKPYGAATMLTRKVIDNTTIASGETILDYLKSKNYKTTTKEGDLYIKPRGLGTSTSNLSQLRKNTGGDTSISPVNSRDRLKLDVRVFLDENEISYDLWMLESIYLNTVKEIYYGRVHDVRSNEHIYIYTLSPREYSKNNTSSFSEYKIEKGFSIEKEYYTSEYNSYTDNTYKYYGDIFWEPNIEIKANSKFDFKIPQNLQEKVIVYIEGISESGKLISKKYIISKKTNP</sequence>
<gene>
    <name evidence="1" type="ORF">C7448_10236</name>
</gene>
<dbReference type="Proteomes" id="UP000256884">
    <property type="component" value="Unassembled WGS sequence"/>
</dbReference>
<protein>
    <recommendedName>
        <fullName evidence="3">MG2 domain-containing protein</fullName>
    </recommendedName>
</protein>
<keyword evidence="2" id="KW-1185">Reference proteome</keyword>